<dbReference type="PANTHER" id="PTHR17490:SF16">
    <property type="entry name" value="THREONYLCARBAMOYL-AMP SYNTHASE"/>
    <property type="match status" value="1"/>
</dbReference>
<dbReference type="GO" id="GO:0005524">
    <property type="term" value="F:ATP binding"/>
    <property type="evidence" value="ECO:0007669"/>
    <property type="project" value="UniProtKB-UniRule"/>
</dbReference>
<evidence type="ECO:0000256" key="6">
    <source>
        <dbReference type="ARBA" id="ARBA00022679"/>
    </source>
</evidence>
<comment type="similarity">
    <text evidence="2 13">Belongs to the SUA5 family.</text>
</comment>
<evidence type="ECO:0000256" key="7">
    <source>
        <dbReference type="ARBA" id="ARBA00022694"/>
    </source>
</evidence>
<evidence type="ECO:0000256" key="1">
    <source>
        <dbReference type="ARBA" id="ARBA00004496"/>
    </source>
</evidence>
<organism evidence="16">
    <name type="scientific">uncultured alpha proteobacterium EB080_L06A09</name>
    <dbReference type="NCBI Taxonomy" id="710794"/>
    <lineage>
        <taxon>Bacteria</taxon>
        <taxon>Pseudomonadati</taxon>
        <taxon>Pseudomonadota</taxon>
        <taxon>Alphaproteobacteria</taxon>
        <taxon>environmental samples</taxon>
    </lineage>
</organism>
<dbReference type="PANTHER" id="PTHR17490">
    <property type="entry name" value="SUA5"/>
    <property type="match status" value="1"/>
</dbReference>
<evidence type="ECO:0000256" key="14">
    <source>
        <dbReference type="PIRSR" id="PIRSR004930-1"/>
    </source>
</evidence>
<dbReference type="InterPro" id="IPR006070">
    <property type="entry name" value="Sua5-like_dom"/>
</dbReference>
<keyword evidence="6 13" id="KW-0808">Transferase</keyword>
<dbReference type="InterPro" id="IPR010923">
    <property type="entry name" value="T(6)A37_SUA5"/>
</dbReference>
<keyword evidence="10 13" id="KW-0067">ATP-binding</keyword>
<proteinExistence type="inferred from homology"/>
<sequence>MDTKILKTNSDGYDTASKILQSGGLVAFPTETVYGLGADALNNNAVSKIYAAKKRPTFNPLIVHVLNLETAQKFAIFDEDSLLLANKFWPGPLTIVAPIKADANLSKLITAGLETVAFRVPSHPVARKLLKEFDGPVAAPSANPSGSISSTNAIHVKNGLNGRIQAILNGGKCNVGLESTIILSKSGECSILRSGGIPESEIEKVLGYKLSSSKNPDSPIAPGQLSSHYAPNAKLRMNAEKAYDDEYMIGFGDVVGQLNLSSQGDLTEAATNLFSFLHMADEDAITLGKTKIAVAPIPMNDLGIAINDRLKRASTPKD</sequence>
<dbReference type="PROSITE" id="PS51163">
    <property type="entry name" value="YRDC"/>
    <property type="match status" value="1"/>
</dbReference>
<keyword evidence="8 13" id="KW-0548">Nucleotidyltransferase</keyword>
<dbReference type="Gene3D" id="3.40.50.11030">
    <property type="entry name" value="Threonylcarbamoyl-AMP synthase, C-terminal domain"/>
    <property type="match status" value="1"/>
</dbReference>
<evidence type="ECO:0000256" key="11">
    <source>
        <dbReference type="ARBA" id="ARBA00029774"/>
    </source>
</evidence>
<dbReference type="GO" id="GO:0003725">
    <property type="term" value="F:double-stranded RNA binding"/>
    <property type="evidence" value="ECO:0007669"/>
    <property type="project" value="UniProtKB-UniRule"/>
</dbReference>
<comment type="catalytic activity">
    <reaction evidence="12 13">
        <text>L-threonine + hydrogencarbonate + ATP = L-threonylcarbamoyladenylate + diphosphate + H2O</text>
        <dbReference type="Rhea" id="RHEA:36407"/>
        <dbReference type="ChEBI" id="CHEBI:15377"/>
        <dbReference type="ChEBI" id="CHEBI:17544"/>
        <dbReference type="ChEBI" id="CHEBI:30616"/>
        <dbReference type="ChEBI" id="CHEBI:33019"/>
        <dbReference type="ChEBI" id="CHEBI:57926"/>
        <dbReference type="ChEBI" id="CHEBI:73682"/>
        <dbReference type="EC" id="2.7.7.87"/>
    </reaction>
</comment>
<dbReference type="GO" id="GO:0005737">
    <property type="term" value="C:cytoplasm"/>
    <property type="evidence" value="ECO:0007669"/>
    <property type="project" value="UniProtKB-SubCell"/>
</dbReference>
<dbReference type="InterPro" id="IPR050156">
    <property type="entry name" value="TC-AMP_synthase_SUA5"/>
</dbReference>
<dbReference type="InterPro" id="IPR038385">
    <property type="entry name" value="Sua5/YwlC_C"/>
</dbReference>
<feature type="binding site" evidence="14">
    <location>
        <position position="141"/>
    </location>
    <ligand>
        <name>ATP</name>
        <dbReference type="ChEBI" id="CHEBI:30616"/>
    </ligand>
</feature>
<feature type="binding site" evidence="14">
    <location>
        <position position="59"/>
    </location>
    <ligand>
        <name>ATP</name>
        <dbReference type="ChEBI" id="CHEBI:30616"/>
    </ligand>
</feature>
<evidence type="ECO:0000256" key="5">
    <source>
        <dbReference type="ARBA" id="ARBA00022490"/>
    </source>
</evidence>
<feature type="binding site" evidence="14">
    <location>
        <position position="119"/>
    </location>
    <ligand>
        <name>L-threonine</name>
        <dbReference type="ChEBI" id="CHEBI:57926"/>
    </ligand>
</feature>
<dbReference type="GO" id="GO:0000049">
    <property type="term" value="F:tRNA binding"/>
    <property type="evidence" value="ECO:0007669"/>
    <property type="project" value="TreeGrafter"/>
</dbReference>
<protein>
    <recommendedName>
        <fullName evidence="4 13">Threonylcarbamoyl-AMP synthase</fullName>
        <shortName evidence="13">TC-AMP synthase</shortName>
        <ecNumber evidence="3 13">2.7.7.87</ecNumber>
    </recommendedName>
    <alternativeName>
        <fullName evidence="11 13">L-threonylcarbamoyladenylate synthase</fullName>
    </alternativeName>
</protein>
<feature type="domain" description="YrdC-like" evidence="15">
    <location>
        <begin position="10"/>
        <end position="197"/>
    </location>
</feature>
<reference evidence="16" key="1">
    <citation type="journal article" date="2011" name="Environ. Microbiol.">
        <title>Time-series analyses of Monterey Bay coastal microbial picoplankton using a 'genome proxy' microarray.</title>
        <authorList>
            <person name="Rich V.I."/>
            <person name="Pham V.D."/>
            <person name="Eppley J."/>
            <person name="Shi Y."/>
            <person name="DeLong E.F."/>
        </authorList>
    </citation>
    <scope>NUCLEOTIDE SEQUENCE</scope>
</reference>
<feature type="binding site" evidence="14">
    <location>
        <position position="32"/>
    </location>
    <ligand>
        <name>L-threonine</name>
        <dbReference type="ChEBI" id="CHEBI:57926"/>
    </ligand>
</feature>
<evidence type="ECO:0000256" key="9">
    <source>
        <dbReference type="ARBA" id="ARBA00022741"/>
    </source>
</evidence>
<feature type="binding site" evidence="14">
    <location>
        <position position="193"/>
    </location>
    <ligand>
        <name>ATP</name>
        <dbReference type="ChEBI" id="CHEBI:30616"/>
    </ligand>
</feature>
<keyword evidence="7 13" id="KW-0819">tRNA processing</keyword>
<dbReference type="GO" id="GO:0008033">
    <property type="term" value="P:tRNA processing"/>
    <property type="evidence" value="ECO:0007669"/>
    <property type="project" value="UniProtKB-KW"/>
</dbReference>
<feature type="binding site" evidence="14">
    <location>
        <position position="179"/>
    </location>
    <ligand>
        <name>L-threonine</name>
        <dbReference type="ChEBI" id="CHEBI:57926"/>
    </ligand>
</feature>
<evidence type="ECO:0000256" key="13">
    <source>
        <dbReference type="PIRNR" id="PIRNR004930"/>
    </source>
</evidence>
<accession>E0Y0B0</accession>
<dbReference type="SUPFAM" id="SSF55821">
    <property type="entry name" value="YrdC/RibB"/>
    <property type="match status" value="1"/>
</dbReference>
<dbReference type="AlphaFoldDB" id="E0Y0B0"/>
<feature type="binding site" evidence="14">
    <location>
        <position position="229"/>
    </location>
    <ligand>
        <name>ATP</name>
        <dbReference type="ChEBI" id="CHEBI:30616"/>
    </ligand>
</feature>
<dbReference type="Gene3D" id="3.90.870.10">
    <property type="entry name" value="DHBP synthase"/>
    <property type="match status" value="1"/>
</dbReference>
<feature type="binding site" evidence="14">
    <location>
        <position position="149"/>
    </location>
    <ligand>
        <name>ATP</name>
        <dbReference type="ChEBI" id="CHEBI:30616"/>
    </ligand>
</feature>
<evidence type="ECO:0000313" key="16">
    <source>
        <dbReference type="EMBL" id="ADI20101.1"/>
    </source>
</evidence>
<evidence type="ECO:0000259" key="15">
    <source>
        <dbReference type="PROSITE" id="PS51163"/>
    </source>
</evidence>
<evidence type="ECO:0000256" key="12">
    <source>
        <dbReference type="ARBA" id="ARBA00048366"/>
    </source>
</evidence>
<dbReference type="GO" id="GO:0061710">
    <property type="term" value="F:L-threonylcarbamoyladenylate synthase"/>
    <property type="evidence" value="ECO:0007669"/>
    <property type="project" value="UniProtKB-EC"/>
</dbReference>
<dbReference type="InterPro" id="IPR017945">
    <property type="entry name" value="DHBP_synth_RibB-like_a/b_dom"/>
</dbReference>
<dbReference type="EMBL" id="GU474938">
    <property type="protein sequence ID" value="ADI20101.1"/>
    <property type="molecule type" value="Genomic_DNA"/>
</dbReference>
<feature type="binding site" evidence="14">
    <location>
        <position position="115"/>
    </location>
    <ligand>
        <name>ATP</name>
        <dbReference type="ChEBI" id="CHEBI:30616"/>
    </ligand>
</feature>
<comment type="function">
    <text evidence="13">Required for the formation of a threonylcarbamoyl group on adenosine at position 37 (t(6)A37) in tRNAs that read codons beginning with adenine.</text>
</comment>
<feature type="binding site" evidence="14">
    <location>
        <position position="139"/>
    </location>
    <ligand>
        <name>L-threonine</name>
        <dbReference type="ChEBI" id="CHEBI:57926"/>
    </ligand>
</feature>
<name>E0Y0B0_9PROT</name>
<dbReference type="PIRSF" id="PIRSF004930">
    <property type="entry name" value="Tln_factor_SUA5"/>
    <property type="match status" value="1"/>
</dbReference>
<keyword evidence="9 13" id="KW-0547">Nucleotide-binding</keyword>
<feature type="binding site" evidence="14">
    <location>
        <position position="64"/>
    </location>
    <ligand>
        <name>L-threonine</name>
        <dbReference type="ChEBI" id="CHEBI:57926"/>
    </ligand>
</feature>
<evidence type="ECO:0000256" key="8">
    <source>
        <dbReference type="ARBA" id="ARBA00022695"/>
    </source>
</evidence>
<comment type="subcellular location">
    <subcellularLocation>
        <location evidence="1 13">Cytoplasm</location>
    </subcellularLocation>
</comment>
<dbReference type="InterPro" id="IPR005145">
    <property type="entry name" value="Sua5_C"/>
</dbReference>
<dbReference type="FunFam" id="3.90.870.10:FF:000009">
    <property type="entry name" value="Threonylcarbamoyl-AMP synthase, putative"/>
    <property type="match status" value="1"/>
</dbReference>
<evidence type="ECO:0000256" key="10">
    <source>
        <dbReference type="ARBA" id="ARBA00022840"/>
    </source>
</evidence>
<dbReference type="EC" id="2.7.7.87" evidence="3 13"/>
<keyword evidence="5 13" id="KW-0963">Cytoplasm</keyword>
<evidence type="ECO:0000256" key="2">
    <source>
        <dbReference type="ARBA" id="ARBA00007663"/>
    </source>
</evidence>
<evidence type="ECO:0000256" key="4">
    <source>
        <dbReference type="ARBA" id="ARBA00015492"/>
    </source>
</evidence>
<dbReference type="NCBIfam" id="TIGR00057">
    <property type="entry name" value="L-threonylcarbamoyladenylate synthase"/>
    <property type="match status" value="1"/>
</dbReference>
<dbReference type="Pfam" id="PF03481">
    <property type="entry name" value="Sua5_C"/>
    <property type="match status" value="1"/>
</dbReference>
<evidence type="ECO:0000256" key="3">
    <source>
        <dbReference type="ARBA" id="ARBA00012584"/>
    </source>
</evidence>
<feature type="binding site" evidence="14">
    <location>
        <position position="55"/>
    </location>
    <ligand>
        <name>ATP</name>
        <dbReference type="ChEBI" id="CHEBI:30616"/>
    </ligand>
</feature>
<dbReference type="GO" id="GO:0006450">
    <property type="term" value="P:regulation of translational fidelity"/>
    <property type="evidence" value="ECO:0007669"/>
    <property type="project" value="TreeGrafter"/>
</dbReference>
<dbReference type="Pfam" id="PF01300">
    <property type="entry name" value="Sua5_yciO_yrdC"/>
    <property type="match status" value="1"/>
</dbReference>